<dbReference type="Proteomes" id="UP000034048">
    <property type="component" value="Unassembled WGS sequence"/>
</dbReference>
<sequence length="247" mass="28509">MNEKKQVMAAILNNIKIDNQTKAEQLFALLLNSNCPPDPGPILKMVSWMIDTYDGALCRHSPLPALTHSLSVMQLVATHGSEYGCLNLDTICSALGHDLLDDDELLDKKKISYEEIGYKFGRNVAYVIVSLSDHNKKLDHDSQFQHLNTWRTRKAMYLRGMEERLTQPWAQSMLVIACADKVDNCQRLTWEAKQYQKNIWNKAVSPKDWLWYYQLSIDFFNKHLGGHLSSLLTEDYKKMVKVFKLIK</sequence>
<dbReference type="EMBL" id="LBWS01000045">
    <property type="protein sequence ID" value="KKR13529.1"/>
    <property type="molecule type" value="Genomic_DNA"/>
</dbReference>
<dbReference type="Gene3D" id="1.10.3210.10">
    <property type="entry name" value="Hypothetical protein af1432"/>
    <property type="match status" value="1"/>
</dbReference>
<reference evidence="1 2" key="1">
    <citation type="journal article" date="2015" name="Nature">
        <title>rRNA introns, odd ribosomes, and small enigmatic genomes across a large radiation of phyla.</title>
        <authorList>
            <person name="Brown C.T."/>
            <person name="Hug L.A."/>
            <person name="Thomas B.C."/>
            <person name="Sharon I."/>
            <person name="Castelle C.J."/>
            <person name="Singh A."/>
            <person name="Wilkins M.J."/>
            <person name="Williams K.H."/>
            <person name="Banfield J.F."/>
        </authorList>
    </citation>
    <scope>NUCLEOTIDE SEQUENCE [LARGE SCALE GENOMIC DNA]</scope>
</reference>
<organism evidence="1 2">
    <name type="scientific">Candidatus Falkowbacteria bacterium GW2011_GWA2_39_24</name>
    <dbReference type="NCBI Taxonomy" id="1618634"/>
    <lineage>
        <taxon>Bacteria</taxon>
        <taxon>Candidatus Falkowiibacteriota</taxon>
    </lineage>
</organism>
<comment type="caution">
    <text evidence="1">The sequence shown here is derived from an EMBL/GenBank/DDBJ whole genome shotgun (WGS) entry which is preliminary data.</text>
</comment>
<accession>A0A0G0NBI6</accession>
<dbReference type="InterPro" id="IPR003607">
    <property type="entry name" value="HD/PDEase_dom"/>
</dbReference>
<protein>
    <recommendedName>
        <fullName evidence="3">HD/PDEase domain-containing protein</fullName>
    </recommendedName>
</protein>
<evidence type="ECO:0000313" key="1">
    <source>
        <dbReference type="EMBL" id="KKR13529.1"/>
    </source>
</evidence>
<proteinExistence type="predicted"/>
<dbReference type="SUPFAM" id="SSF109604">
    <property type="entry name" value="HD-domain/PDEase-like"/>
    <property type="match status" value="1"/>
</dbReference>
<name>A0A0G0NBI6_9BACT</name>
<dbReference type="AlphaFoldDB" id="A0A0G0NBI6"/>
<evidence type="ECO:0008006" key="3">
    <source>
        <dbReference type="Google" id="ProtNLM"/>
    </source>
</evidence>
<dbReference type="CDD" id="cd00077">
    <property type="entry name" value="HDc"/>
    <property type="match status" value="1"/>
</dbReference>
<gene>
    <name evidence="1" type="ORF">UT42_C0045G0004</name>
</gene>
<evidence type="ECO:0000313" key="2">
    <source>
        <dbReference type="Proteomes" id="UP000034048"/>
    </source>
</evidence>